<name>A0ABP0UP48_9BRYO</name>
<feature type="region of interest" description="Disordered" evidence="1">
    <location>
        <begin position="1"/>
        <end position="24"/>
    </location>
</feature>
<reference evidence="3" key="1">
    <citation type="submission" date="2024-02" db="EMBL/GenBank/DDBJ databases">
        <authorList>
            <consortium name="ELIXIR-Norway"/>
            <consortium name="Elixir Norway"/>
        </authorList>
    </citation>
    <scope>NUCLEOTIDE SEQUENCE</scope>
</reference>
<evidence type="ECO:0000313" key="4">
    <source>
        <dbReference type="Proteomes" id="UP001497512"/>
    </source>
</evidence>
<gene>
    <name evidence="3" type="ORF">CSSPTR1EN2_LOCUS17955</name>
</gene>
<keyword evidence="2" id="KW-0812">Transmembrane</keyword>
<proteinExistence type="predicted"/>
<dbReference type="Proteomes" id="UP001497512">
    <property type="component" value="Chromosome 5"/>
</dbReference>
<evidence type="ECO:0000256" key="1">
    <source>
        <dbReference type="SAM" id="MobiDB-lite"/>
    </source>
</evidence>
<sequence length="153" mass="17107">MQRSSGVVPSALKPPRPPSKNKTVPRATIIQKDSCFVDEKGDKVVWWMCNAETAVHLVPVVLLACILILYICSSAQFLEYEMLSDETSQNVVEMTMMTERHLQQAVSSKLQAEEQTLSRDVFPLGILEKTNTDFQDHPSDIPANPLMLRGFAS</sequence>
<organism evidence="3 4">
    <name type="scientific">Sphagnum troendelagicum</name>
    <dbReference type="NCBI Taxonomy" id="128251"/>
    <lineage>
        <taxon>Eukaryota</taxon>
        <taxon>Viridiplantae</taxon>
        <taxon>Streptophyta</taxon>
        <taxon>Embryophyta</taxon>
        <taxon>Bryophyta</taxon>
        <taxon>Sphagnophytina</taxon>
        <taxon>Sphagnopsida</taxon>
        <taxon>Sphagnales</taxon>
        <taxon>Sphagnaceae</taxon>
        <taxon>Sphagnum</taxon>
    </lineage>
</organism>
<keyword evidence="2" id="KW-1133">Transmembrane helix</keyword>
<keyword evidence="2" id="KW-0472">Membrane</keyword>
<keyword evidence="4" id="KW-1185">Reference proteome</keyword>
<evidence type="ECO:0000256" key="2">
    <source>
        <dbReference type="SAM" id="Phobius"/>
    </source>
</evidence>
<feature type="transmembrane region" description="Helical" evidence="2">
    <location>
        <begin position="54"/>
        <end position="72"/>
    </location>
</feature>
<dbReference type="EMBL" id="OZ019897">
    <property type="protein sequence ID" value="CAK9225870.1"/>
    <property type="molecule type" value="Genomic_DNA"/>
</dbReference>
<accession>A0ABP0UP48</accession>
<protein>
    <submittedName>
        <fullName evidence="3">Uncharacterized protein</fullName>
    </submittedName>
</protein>
<evidence type="ECO:0000313" key="3">
    <source>
        <dbReference type="EMBL" id="CAK9225870.1"/>
    </source>
</evidence>